<organism evidence="1">
    <name type="scientific">viral metagenome</name>
    <dbReference type="NCBI Taxonomy" id="1070528"/>
    <lineage>
        <taxon>unclassified sequences</taxon>
        <taxon>metagenomes</taxon>
        <taxon>organismal metagenomes</taxon>
    </lineage>
</organism>
<accession>A0A6H1ZEN6</accession>
<dbReference type="EMBL" id="MT144643">
    <property type="protein sequence ID" value="QJH96199.1"/>
    <property type="molecule type" value="Genomic_DNA"/>
</dbReference>
<dbReference type="AlphaFoldDB" id="A0A6H1ZEN6"/>
<protein>
    <submittedName>
        <fullName evidence="1">Uncharacterized protein</fullName>
    </submittedName>
</protein>
<proteinExistence type="predicted"/>
<dbReference type="EMBL" id="MT143994">
    <property type="protein sequence ID" value="QJA45650.1"/>
    <property type="molecule type" value="Genomic_DNA"/>
</dbReference>
<evidence type="ECO:0000313" key="2">
    <source>
        <dbReference type="EMBL" id="QJH96199.1"/>
    </source>
</evidence>
<gene>
    <name evidence="1" type="ORF">TM448A00264_0028</name>
    <name evidence="2" type="ORF">TM448B00655_0002</name>
</gene>
<evidence type="ECO:0000313" key="1">
    <source>
        <dbReference type="EMBL" id="QJA45650.1"/>
    </source>
</evidence>
<sequence>MDRCQRCGVPMNGPFSFCHKCRQEDDVKDHIAALFSENARLREVMVAAAKYGKAYKAEVAAIVEHGNTQWPATTRTSMLKRQAIRATEQALADLREKLEGSNAL</sequence>
<name>A0A6H1ZEN6_9ZZZZ</name>
<reference evidence="1" key="1">
    <citation type="submission" date="2020-03" db="EMBL/GenBank/DDBJ databases">
        <title>The deep terrestrial virosphere.</title>
        <authorList>
            <person name="Holmfeldt K."/>
            <person name="Nilsson E."/>
            <person name="Simone D."/>
            <person name="Lopez-Fernandez M."/>
            <person name="Wu X."/>
            <person name="de Brujin I."/>
            <person name="Lundin D."/>
            <person name="Andersson A."/>
            <person name="Bertilsson S."/>
            <person name="Dopson M."/>
        </authorList>
    </citation>
    <scope>NUCLEOTIDE SEQUENCE</scope>
    <source>
        <strain evidence="1">TM448A00264</strain>
        <strain evidence="2">TM448B00655</strain>
    </source>
</reference>